<keyword evidence="5" id="KW-1185">Reference proteome</keyword>
<name>W2CM54_9BACT</name>
<reference evidence="4 5" key="1">
    <citation type="submission" date="2013-11" db="EMBL/GenBank/DDBJ databases">
        <title>Single cell genomics of uncultured Tannerella BU063 (oral taxon 286).</title>
        <authorList>
            <person name="Beall C.J."/>
            <person name="Campbell A.G."/>
            <person name="Griffen A.L."/>
            <person name="Podar M."/>
            <person name="Leys E.J."/>
        </authorList>
    </citation>
    <scope>NUCLEOTIDE SEQUENCE [LARGE SCALE GENOMIC DNA]</scope>
    <source>
        <strain evidence="4">Cell 6/7/9</strain>
    </source>
</reference>
<feature type="signal peptide" evidence="2">
    <location>
        <begin position="1"/>
        <end position="22"/>
    </location>
</feature>
<dbReference type="SUPFAM" id="SSF53474">
    <property type="entry name" value="alpha/beta-Hydrolases"/>
    <property type="match status" value="1"/>
</dbReference>
<dbReference type="AlphaFoldDB" id="W2CM54"/>
<feature type="domain" description="BD-FAE-like" evidence="3">
    <location>
        <begin position="69"/>
        <end position="228"/>
    </location>
</feature>
<dbReference type="Gene3D" id="3.40.50.1820">
    <property type="entry name" value="alpha/beta hydrolase"/>
    <property type="match status" value="1"/>
</dbReference>
<evidence type="ECO:0000256" key="1">
    <source>
        <dbReference type="SAM" id="MobiDB-lite"/>
    </source>
</evidence>
<evidence type="ECO:0000313" key="4">
    <source>
        <dbReference type="EMBL" id="ETK08093.1"/>
    </source>
</evidence>
<dbReference type="PROSITE" id="PS51257">
    <property type="entry name" value="PROKAR_LIPOPROTEIN"/>
    <property type="match status" value="1"/>
</dbReference>
<evidence type="ECO:0000259" key="3">
    <source>
        <dbReference type="Pfam" id="PF20434"/>
    </source>
</evidence>
<proteinExistence type="predicted"/>
<comment type="caution">
    <text evidence="4">The sequence shown here is derived from an EMBL/GenBank/DDBJ whole genome shotgun (WGS) entry which is preliminary data.</text>
</comment>
<dbReference type="GO" id="GO:0016787">
    <property type="term" value="F:hydrolase activity"/>
    <property type="evidence" value="ECO:0007669"/>
    <property type="project" value="UniProtKB-KW"/>
</dbReference>
<dbReference type="InterPro" id="IPR049492">
    <property type="entry name" value="BD-FAE-like_dom"/>
</dbReference>
<accession>W2CM54</accession>
<keyword evidence="2" id="KW-0732">Signal</keyword>
<organism evidence="4 5">
    <name type="scientific">Tannerella sp. oral taxon BU063 isolate Cell 6/7/9</name>
    <dbReference type="NCBI Taxonomy" id="1411021"/>
    <lineage>
        <taxon>Bacteria</taxon>
        <taxon>Pseudomonadati</taxon>
        <taxon>Bacteroidota</taxon>
        <taxon>Bacteroidia</taxon>
        <taxon>Bacteroidales</taxon>
        <taxon>Tannerellaceae</taxon>
        <taxon>Tannerella</taxon>
    </lineage>
</organism>
<dbReference type="PATRIC" id="fig|1411021.3.peg.1928"/>
<evidence type="ECO:0000256" key="2">
    <source>
        <dbReference type="SAM" id="SignalP"/>
    </source>
</evidence>
<protein>
    <submittedName>
        <fullName evidence="4">Alpha/beta hydrolase</fullName>
    </submittedName>
</protein>
<sequence>MNKRSILPAIIAAACLLSTAQAEQKPLRFDADKGVRTELVMPNGQTVRYTAYTKLYFATNVEDSTYQYMNLFVPDGATEQSPIFLRTYIGGYMECQAGYPQATDASGRALAEGYVLVIPGSRGRQSTVTRKGKTVYTGRAPKGLLDLKAAIRYLRHFDQQIPGNTERIITDGTSAGGAMSALLGATGNHPSYDPLLRAMGAARERDDVFASVCFCPITDLEHADMAYEWLYGNTLSRQALSETKRQLSAELAAQFPDYIRSLGLKLPDGTQLTADKYLDYIRQLLMESAQEAKDAGAAISDTIGLTFSEQSAFQAPINGGVGMPNRTEASRPMPRGDKPQGEYITSIDLEKYLNYVETTQPLKGVPAFDSYGVDGAVASGENGEFGGADGSDANFTPWSANKTGHPLTNEVQASVHLMNPMHFIGNTQARNASHWYIRHGARDRDTAFPIAINLATKLRNQGRDVNFKLPWNRPHSGDYALNELFRWIKQITQ</sequence>
<evidence type="ECO:0000313" key="5">
    <source>
        <dbReference type="Proteomes" id="UP000018874"/>
    </source>
</evidence>
<dbReference type="InterPro" id="IPR029058">
    <property type="entry name" value="AB_hydrolase_fold"/>
</dbReference>
<feature type="chain" id="PRO_5004813748" evidence="2">
    <location>
        <begin position="23"/>
        <end position="493"/>
    </location>
</feature>
<gene>
    <name evidence="4" type="ORF">T231_14380</name>
</gene>
<feature type="region of interest" description="Disordered" evidence="1">
    <location>
        <begin position="316"/>
        <end position="341"/>
    </location>
</feature>
<dbReference type="Proteomes" id="UP000018874">
    <property type="component" value="Unassembled WGS sequence"/>
</dbReference>
<dbReference type="EMBL" id="AYYD01001216">
    <property type="protein sequence ID" value="ETK08093.1"/>
    <property type="molecule type" value="Genomic_DNA"/>
</dbReference>
<keyword evidence="4" id="KW-0378">Hydrolase</keyword>
<dbReference type="Pfam" id="PF20434">
    <property type="entry name" value="BD-FAE"/>
    <property type="match status" value="1"/>
</dbReference>